<comment type="caution">
    <text evidence="1">The sequence shown here is derived from an EMBL/GenBank/DDBJ whole genome shotgun (WGS) entry which is preliminary data.</text>
</comment>
<feature type="non-terminal residue" evidence="1">
    <location>
        <position position="60"/>
    </location>
</feature>
<name>A0ABV1G7P7_9FIRM</name>
<dbReference type="RefSeq" id="WP_349136140.1">
    <property type="nucleotide sequence ID" value="NZ_JBBMFF010000231.1"/>
</dbReference>
<protein>
    <submittedName>
        <fullName evidence="1">Uncharacterized protein</fullName>
    </submittedName>
</protein>
<reference evidence="1 2" key="1">
    <citation type="submission" date="2024-03" db="EMBL/GenBank/DDBJ databases">
        <title>Human intestinal bacterial collection.</title>
        <authorList>
            <person name="Pauvert C."/>
            <person name="Hitch T.C.A."/>
            <person name="Clavel T."/>
        </authorList>
    </citation>
    <scope>NUCLEOTIDE SEQUENCE [LARGE SCALE GENOMIC DNA]</scope>
    <source>
        <strain evidence="1 2">CLA-AA-H192</strain>
    </source>
</reference>
<evidence type="ECO:0000313" key="2">
    <source>
        <dbReference type="Proteomes" id="UP001491552"/>
    </source>
</evidence>
<evidence type="ECO:0000313" key="1">
    <source>
        <dbReference type="EMBL" id="MEQ2511438.1"/>
    </source>
</evidence>
<dbReference type="EMBL" id="JBBMFF010000231">
    <property type="protein sequence ID" value="MEQ2511438.1"/>
    <property type="molecule type" value="Genomic_DNA"/>
</dbReference>
<gene>
    <name evidence="1" type="ORF">WMO66_09290</name>
</gene>
<proteinExistence type="predicted"/>
<keyword evidence="2" id="KW-1185">Reference proteome</keyword>
<dbReference type="Proteomes" id="UP001491552">
    <property type="component" value="Unassembled WGS sequence"/>
</dbReference>
<accession>A0ABV1G7P7</accession>
<organism evidence="1 2">
    <name type="scientific">Faecousia intestinalis</name>
    <dbReference type="NCBI Taxonomy" id="3133167"/>
    <lineage>
        <taxon>Bacteria</taxon>
        <taxon>Bacillati</taxon>
        <taxon>Bacillota</taxon>
        <taxon>Clostridia</taxon>
        <taxon>Eubacteriales</taxon>
        <taxon>Oscillospiraceae</taxon>
        <taxon>Faecousia</taxon>
    </lineage>
</organism>
<sequence length="60" mass="6855">MRGKKQKIHIPAAGFTDSTAGFLKYAGFHAKTGSTDSISKSGWREIFWQVEVWKTQEYFV</sequence>